<dbReference type="Proteomes" id="UP001153365">
    <property type="component" value="Unassembled WGS sequence"/>
</dbReference>
<comment type="caution">
    <text evidence="2">The sequence shown here is derived from an EMBL/GenBank/DDBJ whole genome shotgun (WGS) entry which is preliminary data.</text>
</comment>
<evidence type="ECO:0000313" key="3">
    <source>
        <dbReference type="Proteomes" id="UP001153365"/>
    </source>
</evidence>
<dbReference type="EMBL" id="CALTRL010005836">
    <property type="protein sequence ID" value="CAH7687137.1"/>
    <property type="molecule type" value="Genomic_DNA"/>
</dbReference>
<name>A0AAV0BLF1_PHAPC</name>
<keyword evidence="3" id="KW-1185">Reference proteome</keyword>
<organism evidence="2 3">
    <name type="scientific">Phakopsora pachyrhizi</name>
    <name type="common">Asian soybean rust disease fungus</name>
    <dbReference type="NCBI Taxonomy" id="170000"/>
    <lineage>
        <taxon>Eukaryota</taxon>
        <taxon>Fungi</taxon>
        <taxon>Dikarya</taxon>
        <taxon>Basidiomycota</taxon>
        <taxon>Pucciniomycotina</taxon>
        <taxon>Pucciniomycetes</taxon>
        <taxon>Pucciniales</taxon>
        <taxon>Phakopsoraceae</taxon>
        <taxon>Phakopsora</taxon>
    </lineage>
</organism>
<reference evidence="2" key="1">
    <citation type="submission" date="2022-06" db="EMBL/GenBank/DDBJ databases">
        <authorList>
            <consortium name="SYNGENTA / RWTH Aachen University"/>
        </authorList>
    </citation>
    <scope>NUCLEOTIDE SEQUENCE</scope>
</reference>
<proteinExistence type="predicted"/>
<dbReference type="AlphaFoldDB" id="A0AAV0BLF1"/>
<evidence type="ECO:0000256" key="1">
    <source>
        <dbReference type="SAM" id="MobiDB-lite"/>
    </source>
</evidence>
<feature type="region of interest" description="Disordered" evidence="1">
    <location>
        <begin position="106"/>
        <end position="126"/>
    </location>
</feature>
<feature type="compositionally biased region" description="Basic and acidic residues" evidence="1">
    <location>
        <begin position="291"/>
        <end position="303"/>
    </location>
</feature>
<sequence>MKNEQANSSVPFSGAGIILELFSDADFLAVKNKLPSRVMAAELSEPVEASRTGAEPSLITRPEEGVGIQSGTLKLLDRPMYVPVGGCIVGEIRGMNPGLRLETDSAANKNRRLAEPKRRSAHNNKPAHEDEFSELLIIAGCEVTGSTGDKCGWELDLADLEDFSATKAGGLIKVLRLNLKQDDWLEPELPSIVFCCRSRPSIVLVFAFMGLIDPSSSLGAGQAAESTTLTIVDDDRLGAGNEELSRLEALGKVKIDEEGTARGEAASPLAVIRQIELIKCDKSVSSAFDNKIPREPRRPRSPEDAGVEGVVEKRVPELRAGRKDTVTANLRNFERCSNQSDCQMSQSQSAAVFGIHCPPFSLIKEAASSLLDPSSLGSPPPDSSNLRTVITVVDSGPCSLLIETLDSLLAERLNRTVDGYKLWEIVYKGANDELGRIYSGKVEEQWYGLWRDKRNYNSQTSKTGGTSGPSPPIQVETTANQQGLPKRAAKAHPDSEI</sequence>
<protein>
    <submittedName>
        <fullName evidence="2">Uncharacterized protein</fullName>
    </submittedName>
</protein>
<gene>
    <name evidence="2" type="ORF">PPACK8108_LOCUS21877</name>
</gene>
<feature type="region of interest" description="Disordered" evidence="1">
    <location>
        <begin position="289"/>
        <end position="308"/>
    </location>
</feature>
<accession>A0AAV0BLF1</accession>
<feature type="region of interest" description="Disordered" evidence="1">
    <location>
        <begin position="458"/>
        <end position="497"/>
    </location>
</feature>
<evidence type="ECO:0000313" key="2">
    <source>
        <dbReference type="EMBL" id="CAH7687137.1"/>
    </source>
</evidence>